<name>A0ABS8BJJ3_9NEIS</name>
<accession>A0ABS8BJJ3</accession>
<dbReference type="Pfam" id="PF03692">
    <property type="entry name" value="CxxCxxCC"/>
    <property type="match status" value="1"/>
</dbReference>
<dbReference type="RefSeq" id="WP_226763586.1">
    <property type="nucleotide sequence ID" value="NZ_JAJAWG010000002.1"/>
</dbReference>
<comment type="caution">
    <text evidence="1">The sequence shown here is derived from an EMBL/GenBank/DDBJ whole genome shotgun (WGS) entry which is preliminary data.</text>
</comment>
<protein>
    <submittedName>
        <fullName evidence="1">YkgJ family cysteine cluster protein</fullName>
    </submittedName>
</protein>
<evidence type="ECO:0000313" key="1">
    <source>
        <dbReference type="EMBL" id="MCB5195802.1"/>
    </source>
</evidence>
<dbReference type="Proteomes" id="UP001198034">
    <property type="component" value="Unassembled WGS sequence"/>
</dbReference>
<sequence length="151" mass="16379">MKIQDQQIKILQEDGRVFVDMPDGDGHVCASCGACCNHFRVSFYAGEVAGSFTDHALAVPSDKIIMITPVYAAMKGTNQQEVRCISFKGAVGQSSHCSIYSQRSSTCREFYVYDEAGQPNPACQTARAAHQLKPLMPLATLSVAQKQTAEA</sequence>
<organism evidence="1 2">
    <name type="scientific">Deefgea salmonis</name>
    <dbReference type="NCBI Taxonomy" id="2875502"/>
    <lineage>
        <taxon>Bacteria</taxon>
        <taxon>Pseudomonadati</taxon>
        <taxon>Pseudomonadota</taxon>
        <taxon>Betaproteobacteria</taxon>
        <taxon>Neisseriales</taxon>
        <taxon>Chitinibacteraceae</taxon>
        <taxon>Deefgea</taxon>
    </lineage>
</organism>
<evidence type="ECO:0000313" key="2">
    <source>
        <dbReference type="Proteomes" id="UP001198034"/>
    </source>
</evidence>
<gene>
    <name evidence="1" type="ORF">LG219_05805</name>
</gene>
<dbReference type="EMBL" id="JAJAWG010000002">
    <property type="protein sequence ID" value="MCB5195802.1"/>
    <property type="molecule type" value="Genomic_DNA"/>
</dbReference>
<reference evidence="1 2" key="1">
    <citation type="submission" date="2021-10" db="EMBL/GenBank/DDBJ databases">
        <authorList>
            <person name="Chen M."/>
        </authorList>
    </citation>
    <scope>NUCLEOTIDE SEQUENCE [LARGE SCALE GENOMIC DNA]</scope>
    <source>
        <strain evidence="1 2">H3-26</strain>
    </source>
</reference>
<keyword evidence="2" id="KW-1185">Reference proteome</keyword>
<proteinExistence type="predicted"/>
<dbReference type="InterPro" id="IPR005358">
    <property type="entry name" value="Puta_zinc/iron-chelating_dom"/>
</dbReference>